<dbReference type="EC" id="2.3.2.23" evidence="1"/>
<dbReference type="InterPro" id="IPR016135">
    <property type="entry name" value="UBQ-conjugating_enzyme/RWD"/>
</dbReference>
<dbReference type="CDD" id="cd23805">
    <property type="entry name" value="UBCc_UBE2T"/>
    <property type="match status" value="1"/>
</dbReference>
<evidence type="ECO:0000256" key="2">
    <source>
        <dbReference type="ARBA" id="ARBA00022679"/>
    </source>
</evidence>
<keyword evidence="2" id="KW-0808">Transferase</keyword>
<dbReference type="OMA" id="CMDLLNM"/>
<reference evidence="14 15" key="1">
    <citation type="submission" date="2013-11" db="EMBL/GenBank/DDBJ databases">
        <title>Genome sequencing of Stegodyphus mimosarum.</title>
        <authorList>
            <person name="Bechsgaard J."/>
        </authorList>
    </citation>
    <scope>NUCLEOTIDE SEQUENCE [LARGE SCALE GENOMIC DNA]</scope>
</reference>
<dbReference type="OrthoDB" id="9978460at2759"/>
<evidence type="ECO:0000259" key="13">
    <source>
        <dbReference type="PROSITE" id="PS50127"/>
    </source>
</evidence>
<evidence type="ECO:0000313" key="14">
    <source>
        <dbReference type="EMBL" id="KFM58444.1"/>
    </source>
</evidence>
<dbReference type="InterPro" id="IPR050113">
    <property type="entry name" value="Ub_conjugating_enzyme"/>
</dbReference>
<gene>
    <name evidence="14" type="ORF">X975_24787</name>
</gene>
<dbReference type="FunFam" id="3.10.110.10:FF:000041">
    <property type="entry name" value="Ubiquitin-conjugating enzyme E2 T"/>
    <property type="match status" value="1"/>
</dbReference>
<keyword evidence="4 11" id="KW-0833">Ubl conjugation pathway</keyword>
<dbReference type="STRING" id="407821.A0A087T005"/>
<evidence type="ECO:0000256" key="5">
    <source>
        <dbReference type="ARBA" id="ARBA00022840"/>
    </source>
</evidence>
<sequence>MQCLLRIKKELEKFQNQPPPGISCWATENIQQLKASVIGPNGTPYEDGIFHIEIQIPDRYPFVPPNMHFITPIYHPNIDDSGRICLDILKMPPQGAWKPSLNLASTLISIQVLMAEPNFKDPLMTEIAQMNYESFAKHAKEWTMKHAKQDQLEKEHNSSISRGKTGESDTKR</sequence>
<feature type="region of interest" description="Disordered" evidence="12">
    <location>
        <begin position="146"/>
        <end position="172"/>
    </location>
</feature>
<evidence type="ECO:0000256" key="8">
    <source>
        <dbReference type="ARBA" id="ARBA00077509"/>
    </source>
</evidence>
<protein>
    <recommendedName>
        <fullName evidence="6">Ubiquitin-conjugating enzyme E2 T</fullName>
        <ecNumber evidence="1">2.3.2.23</ecNumber>
    </recommendedName>
    <alternativeName>
        <fullName evidence="7">E2 ubiquitin-conjugating enzyme T</fullName>
    </alternativeName>
    <alternativeName>
        <fullName evidence="9">Ubiquitin carrier protein T</fullName>
    </alternativeName>
    <alternativeName>
        <fullName evidence="8">Ubiquitin-protein ligase T</fullName>
    </alternativeName>
</protein>
<accession>A0A087T005</accession>
<dbReference type="Gene3D" id="3.10.110.10">
    <property type="entry name" value="Ubiquitin Conjugating Enzyme"/>
    <property type="match status" value="1"/>
</dbReference>
<evidence type="ECO:0000256" key="11">
    <source>
        <dbReference type="RuleBase" id="RU362109"/>
    </source>
</evidence>
<keyword evidence="5 11" id="KW-0067">ATP-binding</keyword>
<dbReference type="PROSITE" id="PS00183">
    <property type="entry name" value="UBC_1"/>
    <property type="match status" value="1"/>
</dbReference>
<dbReference type="InterPro" id="IPR023313">
    <property type="entry name" value="UBQ-conjugating_AS"/>
</dbReference>
<feature type="compositionally biased region" description="Basic and acidic residues" evidence="12">
    <location>
        <begin position="146"/>
        <end position="157"/>
    </location>
</feature>
<comment type="similarity">
    <text evidence="11">Belongs to the ubiquitin-conjugating enzyme family.</text>
</comment>
<dbReference type="PANTHER" id="PTHR24067">
    <property type="entry name" value="UBIQUITIN-CONJUGATING ENZYME E2"/>
    <property type="match status" value="1"/>
</dbReference>
<feature type="domain" description="UBC core" evidence="13">
    <location>
        <begin position="2"/>
        <end position="157"/>
    </location>
</feature>
<evidence type="ECO:0000256" key="7">
    <source>
        <dbReference type="ARBA" id="ARBA00076317"/>
    </source>
</evidence>
<keyword evidence="15" id="KW-1185">Reference proteome</keyword>
<dbReference type="GO" id="GO:0061631">
    <property type="term" value="F:ubiquitin conjugating enzyme activity"/>
    <property type="evidence" value="ECO:0007669"/>
    <property type="project" value="UniProtKB-EC"/>
</dbReference>
<dbReference type="Pfam" id="PF00179">
    <property type="entry name" value="UQ_con"/>
    <property type="match status" value="1"/>
</dbReference>
<feature type="active site" description="Glycyl thioester intermediate" evidence="10">
    <location>
        <position position="85"/>
    </location>
</feature>
<dbReference type="EMBL" id="KK112753">
    <property type="protein sequence ID" value="KFM58444.1"/>
    <property type="molecule type" value="Genomic_DNA"/>
</dbReference>
<dbReference type="AlphaFoldDB" id="A0A087T005"/>
<name>A0A087T005_STEMI</name>
<dbReference type="SUPFAM" id="SSF54495">
    <property type="entry name" value="UBC-like"/>
    <property type="match status" value="1"/>
</dbReference>
<evidence type="ECO:0000256" key="10">
    <source>
        <dbReference type="PROSITE-ProRule" id="PRU10133"/>
    </source>
</evidence>
<organism evidence="14 15">
    <name type="scientific">Stegodyphus mimosarum</name>
    <name type="common">African social velvet spider</name>
    <dbReference type="NCBI Taxonomy" id="407821"/>
    <lineage>
        <taxon>Eukaryota</taxon>
        <taxon>Metazoa</taxon>
        <taxon>Ecdysozoa</taxon>
        <taxon>Arthropoda</taxon>
        <taxon>Chelicerata</taxon>
        <taxon>Arachnida</taxon>
        <taxon>Araneae</taxon>
        <taxon>Araneomorphae</taxon>
        <taxon>Entelegynae</taxon>
        <taxon>Eresoidea</taxon>
        <taxon>Eresidae</taxon>
        <taxon>Stegodyphus</taxon>
    </lineage>
</organism>
<evidence type="ECO:0000256" key="12">
    <source>
        <dbReference type="SAM" id="MobiDB-lite"/>
    </source>
</evidence>
<dbReference type="SMART" id="SM00212">
    <property type="entry name" value="UBCc"/>
    <property type="match status" value="1"/>
</dbReference>
<evidence type="ECO:0000256" key="6">
    <source>
        <dbReference type="ARBA" id="ARBA00072440"/>
    </source>
</evidence>
<feature type="non-terminal residue" evidence="14">
    <location>
        <position position="172"/>
    </location>
</feature>
<evidence type="ECO:0000256" key="1">
    <source>
        <dbReference type="ARBA" id="ARBA00012486"/>
    </source>
</evidence>
<dbReference type="GO" id="GO:0005524">
    <property type="term" value="F:ATP binding"/>
    <property type="evidence" value="ECO:0007669"/>
    <property type="project" value="UniProtKB-UniRule"/>
</dbReference>
<dbReference type="Proteomes" id="UP000054359">
    <property type="component" value="Unassembled WGS sequence"/>
</dbReference>
<evidence type="ECO:0000256" key="9">
    <source>
        <dbReference type="ARBA" id="ARBA00082133"/>
    </source>
</evidence>
<dbReference type="InterPro" id="IPR000608">
    <property type="entry name" value="UBC"/>
</dbReference>
<evidence type="ECO:0000313" key="15">
    <source>
        <dbReference type="Proteomes" id="UP000054359"/>
    </source>
</evidence>
<keyword evidence="3 11" id="KW-0547">Nucleotide-binding</keyword>
<evidence type="ECO:0000256" key="3">
    <source>
        <dbReference type="ARBA" id="ARBA00022741"/>
    </source>
</evidence>
<dbReference type="PROSITE" id="PS50127">
    <property type="entry name" value="UBC_2"/>
    <property type="match status" value="1"/>
</dbReference>
<evidence type="ECO:0000256" key="4">
    <source>
        <dbReference type="ARBA" id="ARBA00022786"/>
    </source>
</evidence>
<proteinExistence type="inferred from homology"/>